<dbReference type="AlphaFoldDB" id="A0A679FH83"/>
<dbReference type="EMBL" id="AP022557">
    <property type="protein sequence ID" value="BBW95612.1"/>
    <property type="molecule type" value="Genomic_DNA"/>
</dbReference>
<keyword evidence="2" id="KW-1185">Reference proteome</keyword>
<name>A0A679FH83_9BACL</name>
<evidence type="ECO:0000313" key="2">
    <source>
        <dbReference type="Proteomes" id="UP000501421"/>
    </source>
</evidence>
<dbReference type="RefSeq" id="WP_033018997.1">
    <property type="nucleotide sequence ID" value="NZ_AP022557.1"/>
</dbReference>
<reference evidence="2" key="1">
    <citation type="journal article" date="2020" name="Microbiol. Resour. Announc.">
        <title>Complete Genome Sequence of Geobacillus sp. Strain E55-1, Isolated from Mine Geyser in Japan.</title>
        <authorList>
            <person name="Miyazaki K."/>
            <person name="Hase E."/>
            <person name="Tokito N."/>
        </authorList>
    </citation>
    <scope>NUCLEOTIDE SEQUENCE [LARGE SCALE GENOMIC DNA]</scope>
    <source>
        <strain evidence="2">E55-1</strain>
    </source>
</reference>
<gene>
    <name evidence="1" type="ORF">GsuE55_04450</name>
</gene>
<protein>
    <recommendedName>
        <fullName evidence="3">Competence protein ComG</fullName>
    </recommendedName>
</protein>
<evidence type="ECO:0008006" key="3">
    <source>
        <dbReference type="Google" id="ProtNLM"/>
    </source>
</evidence>
<sequence length="108" mass="12275">MCKKCSKGFLLVESLLALSLLGLTAAGFLPLLVQIAAERRNLVLEEQADQLLTVAMYEQPLVGEAVVVDGRTTFRLQGREEGERTWRVCVRWNDYVGRERERCGYSKR</sequence>
<evidence type="ECO:0000313" key="1">
    <source>
        <dbReference type="EMBL" id="BBW95612.1"/>
    </source>
</evidence>
<dbReference type="Proteomes" id="UP000501421">
    <property type="component" value="Chromosome"/>
</dbReference>
<proteinExistence type="predicted"/>
<organism evidence="1 2">
    <name type="scientific">Geobacillus subterraneus</name>
    <dbReference type="NCBI Taxonomy" id="129338"/>
    <lineage>
        <taxon>Bacteria</taxon>
        <taxon>Bacillati</taxon>
        <taxon>Bacillota</taxon>
        <taxon>Bacilli</taxon>
        <taxon>Bacillales</taxon>
        <taxon>Anoxybacillaceae</taxon>
        <taxon>Geobacillus</taxon>
    </lineage>
</organism>
<accession>A0A679FH83</accession>